<evidence type="ECO:0000256" key="2">
    <source>
        <dbReference type="ARBA" id="ARBA00012621"/>
    </source>
</evidence>
<keyword evidence="7" id="KW-1003">Cell membrane</keyword>
<evidence type="ECO:0000313" key="9">
    <source>
        <dbReference type="EMBL" id="MFD2731580.1"/>
    </source>
</evidence>
<dbReference type="EC" id="2.4.99.12" evidence="2 7"/>
<keyword evidence="7" id="KW-0448">Lipopolysaccharide biosynthesis</keyword>
<dbReference type="GO" id="GO:0016740">
    <property type="term" value="F:transferase activity"/>
    <property type="evidence" value="ECO:0007669"/>
    <property type="project" value="UniProtKB-KW"/>
</dbReference>
<evidence type="ECO:0000259" key="8">
    <source>
        <dbReference type="Pfam" id="PF04413"/>
    </source>
</evidence>
<comment type="subcellular location">
    <subcellularLocation>
        <location evidence="7">Cell membrane</location>
    </subcellularLocation>
</comment>
<evidence type="ECO:0000313" key="10">
    <source>
        <dbReference type="Proteomes" id="UP001597546"/>
    </source>
</evidence>
<proteinExistence type="inferred from homology"/>
<feature type="domain" description="3-deoxy-D-manno-octulosonic-acid transferase N-terminal" evidence="8">
    <location>
        <begin position="35"/>
        <end position="204"/>
    </location>
</feature>
<evidence type="ECO:0000256" key="6">
    <source>
        <dbReference type="ARBA" id="ARBA00049183"/>
    </source>
</evidence>
<dbReference type="PANTHER" id="PTHR42755:SF1">
    <property type="entry name" value="3-DEOXY-D-MANNO-OCTULOSONIC ACID TRANSFERASE, MITOCHONDRIAL-RELATED"/>
    <property type="match status" value="1"/>
</dbReference>
<dbReference type="Gene3D" id="3.40.50.2000">
    <property type="entry name" value="Glycogen Phosphorylase B"/>
    <property type="match status" value="1"/>
</dbReference>
<evidence type="ECO:0000256" key="1">
    <source>
        <dbReference type="ARBA" id="ARBA00004713"/>
    </source>
</evidence>
<gene>
    <name evidence="9" type="ORF">ACFSSE_07665</name>
</gene>
<dbReference type="EMBL" id="JBHULV010000023">
    <property type="protein sequence ID" value="MFD2731580.1"/>
    <property type="molecule type" value="Genomic_DNA"/>
</dbReference>
<comment type="function">
    <text evidence="7">Involved in lipopolysaccharide (LPS) biosynthesis. Catalyzes the transfer of 3-deoxy-D-manno-octulosonate (Kdo) residue(s) from CMP-Kdo to lipid IV(A), the tetraacyldisaccharide-1,4'-bisphosphate precursor of lipid A.</text>
</comment>
<organism evidence="9 10">
    <name type="scientific">Pedobacter alpinus</name>
    <dbReference type="NCBI Taxonomy" id="1590643"/>
    <lineage>
        <taxon>Bacteria</taxon>
        <taxon>Pseudomonadati</taxon>
        <taxon>Bacteroidota</taxon>
        <taxon>Sphingobacteriia</taxon>
        <taxon>Sphingobacteriales</taxon>
        <taxon>Sphingobacteriaceae</taxon>
        <taxon>Pedobacter</taxon>
    </lineage>
</organism>
<dbReference type="Pfam" id="PF04413">
    <property type="entry name" value="Glycos_transf_N"/>
    <property type="match status" value="1"/>
</dbReference>
<accession>A0ABW5TS50</accession>
<dbReference type="InterPro" id="IPR039901">
    <property type="entry name" value="Kdotransferase"/>
</dbReference>
<evidence type="ECO:0000256" key="3">
    <source>
        <dbReference type="ARBA" id="ARBA00019077"/>
    </source>
</evidence>
<evidence type="ECO:0000256" key="4">
    <source>
        <dbReference type="ARBA" id="ARBA00022679"/>
    </source>
</evidence>
<evidence type="ECO:0000256" key="5">
    <source>
        <dbReference type="ARBA" id="ARBA00031445"/>
    </source>
</evidence>
<reference evidence="10" key="1">
    <citation type="journal article" date="2019" name="Int. J. Syst. Evol. Microbiol.">
        <title>The Global Catalogue of Microorganisms (GCM) 10K type strain sequencing project: providing services to taxonomists for standard genome sequencing and annotation.</title>
        <authorList>
            <consortium name="The Broad Institute Genomics Platform"/>
            <consortium name="The Broad Institute Genome Sequencing Center for Infectious Disease"/>
            <person name="Wu L."/>
            <person name="Ma J."/>
        </authorList>
    </citation>
    <scope>NUCLEOTIDE SEQUENCE [LARGE SCALE GENOMIC DNA]</scope>
    <source>
        <strain evidence="10">KCTC 42456</strain>
    </source>
</reference>
<evidence type="ECO:0000256" key="7">
    <source>
        <dbReference type="RuleBase" id="RU365103"/>
    </source>
</evidence>
<dbReference type="InterPro" id="IPR007507">
    <property type="entry name" value="Glycos_transf_N"/>
</dbReference>
<dbReference type="Proteomes" id="UP001597546">
    <property type="component" value="Unassembled WGS sequence"/>
</dbReference>
<name>A0ABW5TS50_9SPHI</name>
<dbReference type="RefSeq" id="WP_379043208.1">
    <property type="nucleotide sequence ID" value="NZ_JBHSKW010000028.1"/>
</dbReference>
<comment type="catalytic activity">
    <reaction evidence="6 7">
        <text>lipid IVA (E. coli) + CMP-3-deoxy-beta-D-manno-octulosonate = alpha-Kdo-(2-&gt;6)-lipid IVA (E. coli) + CMP + H(+)</text>
        <dbReference type="Rhea" id="RHEA:28066"/>
        <dbReference type="ChEBI" id="CHEBI:15378"/>
        <dbReference type="ChEBI" id="CHEBI:58603"/>
        <dbReference type="ChEBI" id="CHEBI:60364"/>
        <dbReference type="ChEBI" id="CHEBI:60377"/>
        <dbReference type="ChEBI" id="CHEBI:85987"/>
        <dbReference type="EC" id="2.4.99.12"/>
    </reaction>
</comment>
<keyword evidence="4 7" id="KW-0808">Transferase</keyword>
<dbReference type="Gene3D" id="3.40.50.11720">
    <property type="entry name" value="3-Deoxy-D-manno-octulosonic-acid transferase, N-terminal domain"/>
    <property type="match status" value="1"/>
</dbReference>
<comment type="pathway">
    <text evidence="1 7">Bacterial outer membrane biogenesis; LPS core biosynthesis.</text>
</comment>
<comment type="caution">
    <text evidence="9">The sequence shown here is derived from an EMBL/GenBank/DDBJ whole genome shotgun (WGS) entry which is preliminary data.</text>
</comment>
<keyword evidence="7" id="KW-0472">Membrane</keyword>
<protein>
    <recommendedName>
        <fullName evidence="3 7">3-deoxy-D-manno-octulosonic acid transferase</fullName>
        <shortName evidence="7">Kdo transferase</shortName>
        <ecNumber evidence="2 7">2.4.99.12</ecNumber>
    </recommendedName>
    <alternativeName>
        <fullName evidence="5 7">Lipid IV(A) 3-deoxy-D-manno-octulosonic acid transferase</fullName>
    </alternativeName>
</protein>
<dbReference type="SUPFAM" id="SSF53756">
    <property type="entry name" value="UDP-Glycosyltransferase/glycogen phosphorylase"/>
    <property type="match status" value="1"/>
</dbReference>
<comment type="similarity">
    <text evidence="7">Belongs to the glycosyltransferase group 1 family.</text>
</comment>
<dbReference type="InterPro" id="IPR038107">
    <property type="entry name" value="Glycos_transf_N_sf"/>
</dbReference>
<sequence length="412" mass="47323">MLVFYNIVIKSYYFLVVFFSFFNKKAKLWLVGRKNWQQKFVVNPSTTKVWFHFASLGEFEQGKPLLQAIKTQQPQKQIIITFFSPSGYEIRKNSNLGDYILYLPLDTKQNAEDFIALFKPEIAFFNKYEYWYHFYKTLNKNNIPVFVTSAIFRPKHIFFKWYGGFNRKILSFVTHFFIQNKESAVLLNGIGFKNYTICGDTRFDSVLDLAKNKKEFPLIEAFKAEHKLIIAGSTWPQDEELIANYIKNLNGDWKIIFAPHEIGEDKILNLEKLLGDQSVRYSSLLNSSENLNSAIKCIIIDNIGMLSSLYSYGDIAYIGGGFGVGIHNTLEAAAWGLPVVFGSNFQKFQEAKDLITNGGGFTIANQQELNIIFEKLINQPKFRIEAGLKAKNYVAVNIGATEVIMEYVFPEN</sequence>
<dbReference type="PANTHER" id="PTHR42755">
    <property type="entry name" value="3-DEOXY-MANNO-OCTULOSONATE CYTIDYLYLTRANSFERASE"/>
    <property type="match status" value="1"/>
</dbReference>
<keyword evidence="10" id="KW-1185">Reference proteome</keyword>